<dbReference type="InterPro" id="IPR011006">
    <property type="entry name" value="CheY-like_superfamily"/>
</dbReference>
<dbReference type="SUPFAM" id="SSF52172">
    <property type="entry name" value="CheY-like"/>
    <property type="match status" value="1"/>
</dbReference>
<evidence type="ECO:0000256" key="2">
    <source>
        <dbReference type="PROSITE-ProRule" id="PRU00169"/>
    </source>
</evidence>
<dbReference type="PROSITE" id="PS50043">
    <property type="entry name" value="HTH_LUXR_2"/>
    <property type="match status" value="1"/>
</dbReference>
<dbReference type="InterPro" id="IPR000792">
    <property type="entry name" value="Tscrpt_reg_LuxR_C"/>
</dbReference>
<evidence type="ECO:0000256" key="1">
    <source>
        <dbReference type="ARBA" id="ARBA00023125"/>
    </source>
</evidence>
<dbReference type="RefSeq" id="WP_071655214.1">
    <property type="nucleotide sequence ID" value="NZ_MLCF01000011.1"/>
</dbReference>
<keyword evidence="1" id="KW-0238">DNA-binding</keyword>
<gene>
    <name evidence="5" type="ORF">BIV57_03870</name>
</gene>
<evidence type="ECO:0000313" key="5">
    <source>
        <dbReference type="EMBL" id="OIV38881.1"/>
    </source>
</evidence>
<dbReference type="PANTHER" id="PTHR43214">
    <property type="entry name" value="TWO-COMPONENT RESPONSE REGULATOR"/>
    <property type="match status" value="1"/>
</dbReference>
<evidence type="ECO:0000259" key="4">
    <source>
        <dbReference type="PROSITE" id="PS50110"/>
    </source>
</evidence>
<dbReference type="CDD" id="cd06170">
    <property type="entry name" value="LuxR_C_like"/>
    <property type="match status" value="1"/>
</dbReference>
<feature type="domain" description="Response regulatory" evidence="4">
    <location>
        <begin position="5"/>
        <end position="121"/>
    </location>
</feature>
<name>A0A1J7BZH3_9ACTN</name>
<evidence type="ECO:0000313" key="6">
    <source>
        <dbReference type="Proteomes" id="UP000243342"/>
    </source>
</evidence>
<reference evidence="5 6" key="1">
    <citation type="submission" date="2016-10" db="EMBL/GenBank/DDBJ databases">
        <title>Genome sequence of Streptomyces gilvigriseus MUSC 26.</title>
        <authorList>
            <person name="Lee L.-H."/>
            <person name="Ser H.-L."/>
        </authorList>
    </citation>
    <scope>NUCLEOTIDE SEQUENCE [LARGE SCALE GENOMIC DNA]</scope>
    <source>
        <strain evidence="5 6">MUSC 26</strain>
    </source>
</reference>
<dbReference type="Pfam" id="PF00196">
    <property type="entry name" value="GerE"/>
    <property type="match status" value="1"/>
</dbReference>
<dbReference type="Gene3D" id="3.40.50.2300">
    <property type="match status" value="1"/>
</dbReference>
<dbReference type="AlphaFoldDB" id="A0A1J7BZH3"/>
<keyword evidence="6" id="KW-1185">Reference proteome</keyword>
<dbReference type="SUPFAM" id="SSF46894">
    <property type="entry name" value="C-terminal effector domain of the bipartite response regulators"/>
    <property type="match status" value="1"/>
</dbReference>
<accession>A0A1J7BZH3</accession>
<dbReference type="OrthoDB" id="9808843at2"/>
<dbReference type="Proteomes" id="UP000243342">
    <property type="component" value="Unassembled WGS sequence"/>
</dbReference>
<dbReference type="PANTHER" id="PTHR43214:SF44">
    <property type="entry name" value="TWO-COMPONENT RESPONSE REGULATOR"/>
    <property type="match status" value="1"/>
</dbReference>
<evidence type="ECO:0000259" key="3">
    <source>
        <dbReference type="PROSITE" id="PS50043"/>
    </source>
</evidence>
<dbReference type="GO" id="GO:0000160">
    <property type="term" value="P:phosphorelay signal transduction system"/>
    <property type="evidence" value="ECO:0007669"/>
    <property type="project" value="InterPro"/>
</dbReference>
<comment type="caution">
    <text evidence="2">Lacks conserved residue(s) required for the propagation of feature annotation.</text>
</comment>
<dbReference type="PROSITE" id="PS50110">
    <property type="entry name" value="RESPONSE_REGULATORY"/>
    <property type="match status" value="1"/>
</dbReference>
<sequence>MGGVRLVVVDDHRLLAEALATALGRRGHLVLGVGAPVDTAPELVSGRRPEVCVMGVGDPLEPGAFAALRRISRERPGIAVVVMGPVAEPAGVAAAFAAGAGGYVRHDERVEGVDRAVRLAVAGEAAVAPELLRAAFGRMVRPDAAPAPPDDEAARLLRVLTPREREVLARVVDGEGTRQIAEGMGIALSTARTHVQRVLTKLGARSRLEAAATAARTGLLERMRPAAA</sequence>
<dbReference type="SMART" id="SM00421">
    <property type="entry name" value="HTH_LUXR"/>
    <property type="match status" value="1"/>
</dbReference>
<protein>
    <submittedName>
        <fullName evidence="5">Helix-turn-helix transcriptional regulator</fullName>
    </submittedName>
</protein>
<dbReference type="GO" id="GO:0003677">
    <property type="term" value="F:DNA binding"/>
    <property type="evidence" value="ECO:0007669"/>
    <property type="project" value="UniProtKB-KW"/>
</dbReference>
<dbReference type="GO" id="GO:0006355">
    <property type="term" value="P:regulation of DNA-templated transcription"/>
    <property type="evidence" value="ECO:0007669"/>
    <property type="project" value="InterPro"/>
</dbReference>
<dbReference type="STRING" id="1428644.BIV57_03870"/>
<dbReference type="PRINTS" id="PR00038">
    <property type="entry name" value="HTHLUXR"/>
</dbReference>
<dbReference type="EMBL" id="MLCF01000011">
    <property type="protein sequence ID" value="OIV38881.1"/>
    <property type="molecule type" value="Genomic_DNA"/>
</dbReference>
<dbReference type="InterPro" id="IPR001789">
    <property type="entry name" value="Sig_transdc_resp-reg_receiver"/>
</dbReference>
<organism evidence="5 6">
    <name type="scientific">Mangrovactinospora gilvigrisea</name>
    <dbReference type="NCBI Taxonomy" id="1428644"/>
    <lineage>
        <taxon>Bacteria</taxon>
        <taxon>Bacillati</taxon>
        <taxon>Actinomycetota</taxon>
        <taxon>Actinomycetes</taxon>
        <taxon>Kitasatosporales</taxon>
        <taxon>Streptomycetaceae</taxon>
        <taxon>Mangrovactinospora</taxon>
    </lineage>
</organism>
<proteinExistence type="predicted"/>
<dbReference type="InterPro" id="IPR039420">
    <property type="entry name" value="WalR-like"/>
</dbReference>
<dbReference type="InterPro" id="IPR016032">
    <property type="entry name" value="Sig_transdc_resp-reg_C-effctor"/>
</dbReference>
<comment type="caution">
    <text evidence="5">The sequence shown here is derived from an EMBL/GenBank/DDBJ whole genome shotgun (WGS) entry which is preliminary data.</text>
</comment>
<feature type="domain" description="HTH luxR-type" evidence="3">
    <location>
        <begin position="153"/>
        <end position="218"/>
    </location>
</feature>